<dbReference type="Proteomes" id="UP000299102">
    <property type="component" value="Unassembled WGS sequence"/>
</dbReference>
<reference evidence="2 3" key="1">
    <citation type="journal article" date="2019" name="Commun. Biol.">
        <title>The bagworm genome reveals a unique fibroin gene that provides high tensile strength.</title>
        <authorList>
            <person name="Kono N."/>
            <person name="Nakamura H."/>
            <person name="Ohtoshi R."/>
            <person name="Tomita M."/>
            <person name="Numata K."/>
            <person name="Arakawa K."/>
        </authorList>
    </citation>
    <scope>NUCLEOTIDE SEQUENCE [LARGE SCALE GENOMIC DNA]</scope>
</reference>
<evidence type="ECO:0000313" key="3">
    <source>
        <dbReference type="Proteomes" id="UP000299102"/>
    </source>
</evidence>
<feature type="region of interest" description="Disordered" evidence="1">
    <location>
        <begin position="1"/>
        <end position="35"/>
    </location>
</feature>
<protein>
    <submittedName>
        <fullName evidence="2">Uncharacterized protein</fullName>
    </submittedName>
</protein>
<dbReference type="EMBL" id="BGZK01001169">
    <property type="protein sequence ID" value="GBP73329.1"/>
    <property type="molecule type" value="Genomic_DNA"/>
</dbReference>
<gene>
    <name evidence="2" type="ORF">EVAR_52855_1</name>
</gene>
<evidence type="ECO:0000256" key="1">
    <source>
        <dbReference type="SAM" id="MobiDB-lite"/>
    </source>
</evidence>
<name>A0A4C1YF86_EUMVA</name>
<evidence type="ECO:0000313" key="2">
    <source>
        <dbReference type="EMBL" id="GBP73329.1"/>
    </source>
</evidence>
<dbReference type="AlphaFoldDB" id="A0A4C1YF86"/>
<feature type="region of interest" description="Disordered" evidence="1">
    <location>
        <begin position="51"/>
        <end position="72"/>
    </location>
</feature>
<organism evidence="2 3">
    <name type="scientific">Eumeta variegata</name>
    <name type="common">Bagworm moth</name>
    <name type="synonym">Eumeta japonica</name>
    <dbReference type="NCBI Taxonomy" id="151549"/>
    <lineage>
        <taxon>Eukaryota</taxon>
        <taxon>Metazoa</taxon>
        <taxon>Ecdysozoa</taxon>
        <taxon>Arthropoda</taxon>
        <taxon>Hexapoda</taxon>
        <taxon>Insecta</taxon>
        <taxon>Pterygota</taxon>
        <taxon>Neoptera</taxon>
        <taxon>Endopterygota</taxon>
        <taxon>Lepidoptera</taxon>
        <taxon>Glossata</taxon>
        <taxon>Ditrysia</taxon>
        <taxon>Tineoidea</taxon>
        <taxon>Psychidae</taxon>
        <taxon>Oiketicinae</taxon>
        <taxon>Eumeta</taxon>
    </lineage>
</organism>
<proteinExistence type="predicted"/>
<accession>A0A4C1YF86</accession>
<sequence length="98" mass="10271">MHSLCASESTLSCQSRPSPSSGDDGRPQPPTRAGLTKVRLEDMMGGICVVNNERTGGESKKVSDSFLRPPDQSGNRPLAAVLAGLPTSQLFCVAIVSI</sequence>
<keyword evidence="3" id="KW-1185">Reference proteome</keyword>
<feature type="compositionally biased region" description="Polar residues" evidence="1">
    <location>
        <begin position="1"/>
        <end position="21"/>
    </location>
</feature>
<comment type="caution">
    <text evidence="2">The sequence shown here is derived from an EMBL/GenBank/DDBJ whole genome shotgun (WGS) entry which is preliminary data.</text>
</comment>